<reference evidence="2" key="1">
    <citation type="submission" date="2017-03" db="EMBL/GenBank/DDBJ databases">
        <title>The mitochondrial genome of the carnivorous plant Utricularia reniformis (Lentibulariaceae): structure, comparative analysis and evolutionary landmarks.</title>
        <authorList>
            <person name="Silva S.R."/>
            <person name="Alvarenga D.O."/>
            <person name="Michael T.P."/>
            <person name="Miranda V.F.O."/>
            <person name="Varani A.M."/>
        </authorList>
    </citation>
    <scope>NUCLEOTIDE SEQUENCE</scope>
</reference>
<accession>A0A1Y0B161</accession>
<protein>
    <submittedName>
        <fullName evidence="2">Uncharacterized protein</fullName>
    </submittedName>
</protein>
<evidence type="ECO:0000313" key="2">
    <source>
        <dbReference type="EMBL" id="ART31185.1"/>
    </source>
</evidence>
<name>A0A1Y0B161_9LAMI</name>
<dbReference type="AlphaFoldDB" id="A0A1Y0B161"/>
<dbReference type="EMBL" id="KY774314">
    <property type="protein sequence ID" value="ART31185.1"/>
    <property type="molecule type" value="Genomic_DNA"/>
</dbReference>
<proteinExistence type="predicted"/>
<sequence length="84" mass="8966">MLSLEGTRGSSLGMHSGHVPLPFKQGFVPDPYGGRIGLKAVISGLQRDGASMFYLDAAAHSLLFLGSFLWTATFLVLYTSVSSM</sequence>
<feature type="transmembrane region" description="Helical" evidence="1">
    <location>
        <begin position="57"/>
        <end position="78"/>
    </location>
</feature>
<geneLocation type="mitochondrion" evidence="2"/>
<keyword evidence="1" id="KW-0812">Transmembrane</keyword>
<evidence type="ECO:0000256" key="1">
    <source>
        <dbReference type="SAM" id="Phobius"/>
    </source>
</evidence>
<gene>
    <name evidence="2" type="ORF">AEK19_MT0960</name>
</gene>
<keyword evidence="1" id="KW-1133">Transmembrane helix</keyword>
<keyword evidence="2" id="KW-0496">Mitochondrion</keyword>
<organism evidence="2">
    <name type="scientific">Utricularia reniformis</name>
    <dbReference type="NCBI Taxonomy" id="192314"/>
    <lineage>
        <taxon>Eukaryota</taxon>
        <taxon>Viridiplantae</taxon>
        <taxon>Streptophyta</taxon>
        <taxon>Embryophyta</taxon>
        <taxon>Tracheophyta</taxon>
        <taxon>Spermatophyta</taxon>
        <taxon>Magnoliopsida</taxon>
        <taxon>eudicotyledons</taxon>
        <taxon>Gunneridae</taxon>
        <taxon>Pentapetalae</taxon>
        <taxon>asterids</taxon>
        <taxon>lamiids</taxon>
        <taxon>Lamiales</taxon>
        <taxon>Lentibulariaceae</taxon>
        <taxon>Utricularia</taxon>
    </lineage>
</organism>
<keyword evidence="1" id="KW-0472">Membrane</keyword>